<keyword evidence="9 15" id="KW-0067">ATP-binding</keyword>
<comment type="subcellular location">
    <subcellularLocation>
        <location evidence="1">Membrane</location>
        <topology evidence="1">Single-pass type I membrane protein</topology>
    </subcellularLocation>
</comment>
<dbReference type="FunFam" id="3.30.200.20:FF:000337">
    <property type="entry name" value="Wall-associated receptor kinase 3"/>
    <property type="match status" value="1"/>
</dbReference>
<dbReference type="EMBL" id="EQ974046">
    <property type="protein sequence ID" value="EEF34808.1"/>
    <property type="molecule type" value="Genomic_DNA"/>
</dbReference>
<dbReference type="OMA" id="IACMERR"/>
<dbReference type="GO" id="GO:0005509">
    <property type="term" value="F:calcium ion binding"/>
    <property type="evidence" value="ECO:0007669"/>
    <property type="project" value="InterPro"/>
</dbReference>
<dbReference type="CDD" id="cd00054">
    <property type="entry name" value="EGF_CA"/>
    <property type="match status" value="1"/>
</dbReference>
<feature type="chain" id="PRO_5002891577" evidence="17">
    <location>
        <begin position="24"/>
        <end position="739"/>
    </location>
</feature>
<keyword evidence="2" id="KW-0723">Serine/threonine-protein kinase</keyword>
<keyword evidence="21" id="KW-1185">Reference proteome</keyword>
<dbReference type="SUPFAM" id="SSF56112">
    <property type="entry name" value="Protein kinase-like (PK-like)"/>
    <property type="match status" value="1"/>
</dbReference>
<keyword evidence="3 14" id="KW-0245">EGF-like domain</keyword>
<dbReference type="InterPro" id="IPR049883">
    <property type="entry name" value="NOTCH1_EGF-like"/>
</dbReference>
<evidence type="ECO:0000256" key="12">
    <source>
        <dbReference type="ARBA" id="ARBA00047558"/>
    </source>
</evidence>
<dbReference type="eggNOG" id="ENOG502SMEV">
    <property type="taxonomic scope" value="Eukaryota"/>
</dbReference>
<keyword evidence="16" id="KW-1133">Transmembrane helix</keyword>
<dbReference type="FunFam" id="1.10.510.10:FF:000084">
    <property type="entry name" value="Wall-associated receptor kinase 2"/>
    <property type="match status" value="1"/>
</dbReference>
<dbReference type="AlphaFoldDB" id="B9SNI7"/>
<dbReference type="GO" id="GO:0005524">
    <property type="term" value="F:ATP binding"/>
    <property type="evidence" value="ECO:0007669"/>
    <property type="project" value="UniProtKB-UniRule"/>
</dbReference>
<evidence type="ECO:0000256" key="8">
    <source>
        <dbReference type="ARBA" id="ARBA00022777"/>
    </source>
</evidence>
<dbReference type="Pfam" id="PF07645">
    <property type="entry name" value="EGF_CA"/>
    <property type="match status" value="1"/>
</dbReference>
<dbReference type="PROSITE" id="PS00107">
    <property type="entry name" value="PROTEIN_KINASE_ATP"/>
    <property type="match status" value="1"/>
</dbReference>
<dbReference type="SUPFAM" id="SSF57184">
    <property type="entry name" value="Growth factor receptor domain"/>
    <property type="match status" value="1"/>
</dbReference>
<dbReference type="Gene3D" id="3.30.200.20">
    <property type="entry name" value="Phosphorylase Kinase, domain 1"/>
    <property type="match status" value="1"/>
</dbReference>
<keyword evidence="4" id="KW-0808">Transferase</keyword>
<evidence type="ECO:0000256" key="16">
    <source>
        <dbReference type="SAM" id="Phobius"/>
    </source>
</evidence>
<feature type="domain" description="Protein kinase" evidence="18">
    <location>
        <begin position="413"/>
        <end position="688"/>
    </location>
</feature>
<sequence length="739" mass="81936">MRAKKTVKMLPFLFLLFLQRTTAAISASSPEVISDNCPDKCGNVHVPYPFGINFTSGISNDPNCSFNNFFRFTCNTTFDPPRLYFGRNMPIHNISVEEGTISVRIDAAYRCYDQTGFRRGFSQSINLGSGPFRFSDSRNKLTTIGCDTLALMEDKEETFGSGCISFCSSKITLEGSCSGFGCCQTPIPKSIKTLSIDLQSPNNHSKVLNFNPCEFAFLADERTFNVSDLQLSDIPFSAAINESVKSDVVIEWVVREETCETAQSSSNPNGYACGSNTNCLYSDNGNGYRCSCKDGFKGNPYLPQGCQDIDECQEPEKYKCDGTCKNTIGGYTCQCPLGMRGDGKVGCRGFHITNIAAIIGSILSVIIIAVLVIIIYKRRRKERNFLENGGMLLKHQRVRIFSEAELAKATKNYDPSQLLGEGGFGYVYKGVLADNTQIAVKKPKDIDKAQIKQEYQHEIGIVSQVNHKNVVKILGLCLETKVPLLVYEFISNGTLFHHIHHKRSQILANWKNRLRIAAETALAFDYLHSLADPPIIHGDVKSLNILLDDTYTAKVSDFGASVLISSGESDIGAKLQGTFGYLDPEYLMTGILTEKSDVYSFGVVLVELLTGEKPNSSARSGEHIIQYFLSSLESHNLSQILCFNVTNENEMEEIVVFAELAKQCLRSCGVKRPTMKEAAEELGRLKKLNENSWNHDDHSGEETQYLLGESSIDIGTAKLNHQEILSIRSYDIEYAADSI</sequence>
<keyword evidence="5 17" id="KW-0732">Signal</keyword>
<dbReference type="KEGG" id="rcu:8289533"/>
<dbReference type="InterPro" id="IPR008271">
    <property type="entry name" value="Ser/Thr_kinase_AS"/>
</dbReference>
<evidence type="ECO:0000256" key="5">
    <source>
        <dbReference type="ARBA" id="ARBA00022729"/>
    </source>
</evidence>
<evidence type="ECO:0000256" key="7">
    <source>
        <dbReference type="ARBA" id="ARBA00022741"/>
    </source>
</evidence>
<keyword evidence="7 15" id="KW-0547">Nucleotide-binding</keyword>
<dbReference type="GO" id="GO:0004674">
    <property type="term" value="F:protein serine/threonine kinase activity"/>
    <property type="evidence" value="ECO:0007669"/>
    <property type="project" value="UniProtKB-KW"/>
</dbReference>
<feature type="binding site" evidence="15">
    <location>
        <position position="442"/>
    </location>
    <ligand>
        <name>ATP</name>
        <dbReference type="ChEBI" id="CHEBI:30616"/>
    </ligand>
</feature>
<dbReference type="InParanoid" id="B9SNI7"/>
<keyword evidence="6" id="KW-0677">Repeat</keyword>
<dbReference type="PROSITE" id="PS01187">
    <property type="entry name" value="EGF_CA"/>
    <property type="match status" value="1"/>
</dbReference>
<dbReference type="PROSITE" id="PS50026">
    <property type="entry name" value="EGF_3"/>
    <property type="match status" value="1"/>
</dbReference>
<dbReference type="Gene3D" id="1.10.510.10">
    <property type="entry name" value="Transferase(Phosphotransferase) domain 1"/>
    <property type="match status" value="1"/>
</dbReference>
<dbReference type="SMART" id="SM00181">
    <property type="entry name" value="EGF"/>
    <property type="match status" value="2"/>
</dbReference>
<name>B9SNI7_RICCO</name>
<evidence type="ECO:0000259" key="18">
    <source>
        <dbReference type="PROSITE" id="PS50011"/>
    </source>
</evidence>
<dbReference type="PANTHER" id="PTHR27005">
    <property type="entry name" value="WALL-ASSOCIATED RECEPTOR KINASE-LIKE 21"/>
    <property type="match status" value="1"/>
</dbReference>
<keyword evidence="10" id="KW-1015">Disulfide bond</keyword>
<dbReference type="OrthoDB" id="4062651at2759"/>
<dbReference type="InterPro" id="IPR009030">
    <property type="entry name" value="Growth_fac_rcpt_cys_sf"/>
</dbReference>
<evidence type="ECO:0000256" key="9">
    <source>
        <dbReference type="ARBA" id="ARBA00022840"/>
    </source>
</evidence>
<evidence type="ECO:0000256" key="1">
    <source>
        <dbReference type="ARBA" id="ARBA00004479"/>
    </source>
</evidence>
<gene>
    <name evidence="20" type="ORF">RCOM_0737170</name>
</gene>
<dbReference type="Pfam" id="PF00069">
    <property type="entry name" value="Pkinase"/>
    <property type="match status" value="1"/>
</dbReference>
<dbReference type="SMART" id="SM00220">
    <property type="entry name" value="S_TKc"/>
    <property type="match status" value="1"/>
</dbReference>
<dbReference type="PROSITE" id="PS00108">
    <property type="entry name" value="PROTEIN_KINASE_ST"/>
    <property type="match status" value="1"/>
</dbReference>
<evidence type="ECO:0000256" key="6">
    <source>
        <dbReference type="ARBA" id="ARBA00022737"/>
    </source>
</evidence>
<feature type="transmembrane region" description="Helical" evidence="16">
    <location>
        <begin position="355"/>
        <end position="376"/>
    </location>
</feature>
<comment type="caution">
    <text evidence="14">Lacks conserved residue(s) required for the propagation of feature annotation.</text>
</comment>
<keyword evidence="16" id="KW-0472">Membrane</keyword>
<evidence type="ECO:0000256" key="2">
    <source>
        <dbReference type="ARBA" id="ARBA00022527"/>
    </source>
</evidence>
<evidence type="ECO:0000313" key="21">
    <source>
        <dbReference type="Proteomes" id="UP000008311"/>
    </source>
</evidence>
<dbReference type="CDD" id="cd14066">
    <property type="entry name" value="STKc_IRAK"/>
    <property type="match status" value="1"/>
</dbReference>
<dbReference type="InterPro" id="IPR018097">
    <property type="entry name" value="EGF_Ca-bd_CS"/>
</dbReference>
<dbReference type="GO" id="GO:0030247">
    <property type="term" value="F:polysaccharide binding"/>
    <property type="evidence" value="ECO:0007669"/>
    <property type="project" value="InterPro"/>
</dbReference>
<dbReference type="InterPro" id="IPR025287">
    <property type="entry name" value="WAK_GUB"/>
</dbReference>
<dbReference type="InterPro" id="IPR001881">
    <property type="entry name" value="EGF-like_Ca-bd_dom"/>
</dbReference>
<keyword evidence="11" id="KW-0325">Glycoprotein</keyword>
<dbReference type="GO" id="GO:0007166">
    <property type="term" value="P:cell surface receptor signaling pathway"/>
    <property type="evidence" value="ECO:0000318"/>
    <property type="project" value="GO_Central"/>
</dbReference>
<evidence type="ECO:0000256" key="14">
    <source>
        <dbReference type="PROSITE-ProRule" id="PRU00076"/>
    </source>
</evidence>
<evidence type="ECO:0000256" key="4">
    <source>
        <dbReference type="ARBA" id="ARBA00022679"/>
    </source>
</evidence>
<evidence type="ECO:0000256" key="11">
    <source>
        <dbReference type="ARBA" id="ARBA00023180"/>
    </source>
</evidence>
<dbReference type="STRING" id="3988.B9SNI7"/>
<protein>
    <submittedName>
        <fullName evidence="20">Kinase, putative</fullName>
    </submittedName>
</protein>
<dbReference type="Proteomes" id="UP000008311">
    <property type="component" value="Unassembled WGS sequence"/>
</dbReference>
<dbReference type="InterPro" id="IPR000152">
    <property type="entry name" value="EGF-type_Asp/Asn_hydroxyl_site"/>
</dbReference>
<dbReference type="InterPro" id="IPR017441">
    <property type="entry name" value="Protein_kinase_ATP_BS"/>
</dbReference>
<evidence type="ECO:0000313" key="20">
    <source>
        <dbReference type="EMBL" id="EEF34808.1"/>
    </source>
</evidence>
<comment type="catalytic activity">
    <reaction evidence="12">
        <text>L-seryl-[protein] + ATP = O-phospho-L-seryl-[protein] + ADP + H(+)</text>
        <dbReference type="Rhea" id="RHEA:17989"/>
        <dbReference type="Rhea" id="RHEA-COMP:9863"/>
        <dbReference type="Rhea" id="RHEA-COMP:11604"/>
        <dbReference type="ChEBI" id="CHEBI:15378"/>
        <dbReference type="ChEBI" id="CHEBI:29999"/>
        <dbReference type="ChEBI" id="CHEBI:30616"/>
        <dbReference type="ChEBI" id="CHEBI:83421"/>
        <dbReference type="ChEBI" id="CHEBI:456216"/>
    </reaction>
</comment>
<dbReference type="PROSITE" id="PS50011">
    <property type="entry name" value="PROTEIN_KINASE_DOM"/>
    <property type="match status" value="1"/>
</dbReference>
<dbReference type="InterPro" id="IPR045274">
    <property type="entry name" value="WAK-like"/>
</dbReference>
<reference evidence="21" key="1">
    <citation type="journal article" date="2010" name="Nat. Biotechnol.">
        <title>Draft genome sequence of the oilseed species Ricinus communis.</title>
        <authorList>
            <person name="Chan A.P."/>
            <person name="Crabtree J."/>
            <person name="Zhao Q."/>
            <person name="Lorenzi H."/>
            <person name="Orvis J."/>
            <person name="Puiu D."/>
            <person name="Melake-Berhan A."/>
            <person name="Jones K.M."/>
            <person name="Redman J."/>
            <person name="Chen G."/>
            <person name="Cahoon E.B."/>
            <person name="Gedil M."/>
            <person name="Stanke M."/>
            <person name="Haas B.J."/>
            <person name="Wortman J.R."/>
            <person name="Fraser-Liggett C.M."/>
            <person name="Ravel J."/>
            <person name="Rabinowicz P.D."/>
        </authorList>
    </citation>
    <scope>NUCLEOTIDE SEQUENCE [LARGE SCALE GENOMIC DNA]</scope>
    <source>
        <strain evidence="21">cv. Hale</strain>
    </source>
</reference>
<evidence type="ECO:0000256" key="10">
    <source>
        <dbReference type="ARBA" id="ARBA00023157"/>
    </source>
</evidence>
<organism evidence="20 21">
    <name type="scientific">Ricinus communis</name>
    <name type="common">Castor bean</name>
    <dbReference type="NCBI Taxonomy" id="3988"/>
    <lineage>
        <taxon>Eukaryota</taxon>
        <taxon>Viridiplantae</taxon>
        <taxon>Streptophyta</taxon>
        <taxon>Embryophyta</taxon>
        <taxon>Tracheophyta</taxon>
        <taxon>Spermatophyta</taxon>
        <taxon>Magnoliopsida</taxon>
        <taxon>eudicotyledons</taxon>
        <taxon>Gunneridae</taxon>
        <taxon>Pentapetalae</taxon>
        <taxon>rosids</taxon>
        <taxon>fabids</taxon>
        <taxon>Malpighiales</taxon>
        <taxon>Euphorbiaceae</taxon>
        <taxon>Acalyphoideae</taxon>
        <taxon>Acalypheae</taxon>
        <taxon>Ricinus</taxon>
    </lineage>
</organism>
<dbReference type="GO" id="GO:0005886">
    <property type="term" value="C:plasma membrane"/>
    <property type="evidence" value="ECO:0000318"/>
    <property type="project" value="GO_Central"/>
</dbReference>
<comment type="catalytic activity">
    <reaction evidence="13">
        <text>L-threonyl-[protein] + ATP = O-phospho-L-threonyl-[protein] + ADP + H(+)</text>
        <dbReference type="Rhea" id="RHEA:46608"/>
        <dbReference type="Rhea" id="RHEA-COMP:11060"/>
        <dbReference type="Rhea" id="RHEA-COMP:11605"/>
        <dbReference type="ChEBI" id="CHEBI:15378"/>
        <dbReference type="ChEBI" id="CHEBI:30013"/>
        <dbReference type="ChEBI" id="CHEBI:30616"/>
        <dbReference type="ChEBI" id="CHEBI:61977"/>
        <dbReference type="ChEBI" id="CHEBI:456216"/>
    </reaction>
</comment>
<dbReference type="InterPro" id="IPR011009">
    <property type="entry name" value="Kinase-like_dom_sf"/>
</dbReference>
<dbReference type="Gene3D" id="2.10.25.10">
    <property type="entry name" value="Laminin"/>
    <property type="match status" value="2"/>
</dbReference>
<feature type="signal peptide" evidence="17">
    <location>
        <begin position="1"/>
        <end position="23"/>
    </location>
</feature>
<accession>B9SNI7</accession>
<keyword evidence="8 20" id="KW-0418">Kinase</keyword>
<evidence type="ECO:0000256" key="15">
    <source>
        <dbReference type="PROSITE-ProRule" id="PRU10141"/>
    </source>
</evidence>
<evidence type="ECO:0000259" key="19">
    <source>
        <dbReference type="PROSITE" id="PS50026"/>
    </source>
</evidence>
<dbReference type="InterPro" id="IPR000719">
    <property type="entry name" value="Prot_kinase_dom"/>
</dbReference>
<dbReference type="InterPro" id="IPR000742">
    <property type="entry name" value="EGF"/>
</dbReference>
<feature type="domain" description="EGF-like" evidence="19">
    <location>
        <begin position="308"/>
        <end position="348"/>
    </location>
</feature>
<keyword evidence="16" id="KW-0812">Transmembrane</keyword>
<evidence type="ECO:0000256" key="3">
    <source>
        <dbReference type="ARBA" id="ARBA00022536"/>
    </source>
</evidence>
<proteinExistence type="predicted"/>
<evidence type="ECO:0000256" key="13">
    <source>
        <dbReference type="ARBA" id="ARBA00047951"/>
    </source>
</evidence>
<dbReference type="PROSITE" id="PS00010">
    <property type="entry name" value="ASX_HYDROXYL"/>
    <property type="match status" value="1"/>
</dbReference>
<dbReference type="Pfam" id="PF13947">
    <property type="entry name" value="GUB_WAK_bind"/>
    <property type="match status" value="1"/>
</dbReference>
<dbReference type="SMART" id="SM00179">
    <property type="entry name" value="EGF_CA"/>
    <property type="match status" value="1"/>
</dbReference>
<evidence type="ECO:0000256" key="17">
    <source>
        <dbReference type="SAM" id="SignalP"/>
    </source>
</evidence>
<dbReference type="PANTHER" id="PTHR27005:SF315">
    <property type="entry name" value="PROTEIN KINASE DOMAIN-CONTAINING PROTEIN"/>
    <property type="match status" value="1"/>
</dbReference>